<name>A0A0E9R1S5_ANGAN</name>
<organism evidence="1">
    <name type="scientific">Anguilla anguilla</name>
    <name type="common">European freshwater eel</name>
    <name type="synonym">Muraena anguilla</name>
    <dbReference type="NCBI Taxonomy" id="7936"/>
    <lineage>
        <taxon>Eukaryota</taxon>
        <taxon>Metazoa</taxon>
        <taxon>Chordata</taxon>
        <taxon>Craniata</taxon>
        <taxon>Vertebrata</taxon>
        <taxon>Euteleostomi</taxon>
        <taxon>Actinopterygii</taxon>
        <taxon>Neopterygii</taxon>
        <taxon>Teleostei</taxon>
        <taxon>Anguilliformes</taxon>
        <taxon>Anguillidae</taxon>
        <taxon>Anguilla</taxon>
    </lineage>
</organism>
<dbReference type="AlphaFoldDB" id="A0A0E9R1S5"/>
<proteinExistence type="predicted"/>
<sequence length="42" mass="4850">MLEFTGVGFFSLFRRGISVFFSIFKPACSFYCFSSMPTNHEL</sequence>
<accession>A0A0E9R1S5</accession>
<reference evidence="1" key="2">
    <citation type="journal article" date="2015" name="Fish Shellfish Immunol.">
        <title>Early steps in the European eel (Anguilla anguilla)-Vibrio vulnificus interaction in the gills: Role of the RtxA13 toxin.</title>
        <authorList>
            <person name="Callol A."/>
            <person name="Pajuelo D."/>
            <person name="Ebbesson L."/>
            <person name="Teles M."/>
            <person name="MacKenzie S."/>
            <person name="Amaro C."/>
        </authorList>
    </citation>
    <scope>NUCLEOTIDE SEQUENCE</scope>
</reference>
<dbReference type="EMBL" id="GBXM01085860">
    <property type="protein sequence ID" value="JAH22717.1"/>
    <property type="molecule type" value="Transcribed_RNA"/>
</dbReference>
<reference evidence="1" key="1">
    <citation type="submission" date="2014-11" db="EMBL/GenBank/DDBJ databases">
        <authorList>
            <person name="Amaro Gonzalez C."/>
        </authorList>
    </citation>
    <scope>NUCLEOTIDE SEQUENCE</scope>
</reference>
<evidence type="ECO:0000313" key="1">
    <source>
        <dbReference type="EMBL" id="JAH22717.1"/>
    </source>
</evidence>
<protein>
    <submittedName>
        <fullName evidence="1">Uncharacterized protein</fullName>
    </submittedName>
</protein>